<evidence type="ECO:0000313" key="2">
    <source>
        <dbReference type="EMBL" id="MFC5565217.1"/>
    </source>
</evidence>
<name>A0ABW0S8K2_9RHOB</name>
<keyword evidence="3" id="KW-1185">Reference proteome</keyword>
<gene>
    <name evidence="2" type="ORF">ACFPOC_02130</name>
</gene>
<protein>
    <submittedName>
        <fullName evidence="2">Uncharacterized protein</fullName>
    </submittedName>
</protein>
<sequence length="162" mass="17548">MTAQPILAADIPSPLVPAGSRQSWQEAPAREPSGHAMTLPPTHASDCSCQACRQARALASLDDWLEEEGPQLERILRLLGRPGALMDLAALQALHVEPDEDAEGLAEAVLRLERLLEELARTPVRADPAGPIPLQDRAFVRTPDAAVRWTSARTQETLAAIR</sequence>
<evidence type="ECO:0000256" key="1">
    <source>
        <dbReference type="SAM" id="MobiDB-lite"/>
    </source>
</evidence>
<comment type="caution">
    <text evidence="2">The sequence shown here is derived from an EMBL/GenBank/DDBJ whole genome shotgun (WGS) entry which is preliminary data.</text>
</comment>
<dbReference type="RefSeq" id="WP_209836666.1">
    <property type="nucleotide sequence ID" value="NZ_JAGGJP010000001.1"/>
</dbReference>
<dbReference type="EMBL" id="JBHSNA010000001">
    <property type="protein sequence ID" value="MFC5565217.1"/>
    <property type="molecule type" value="Genomic_DNA"/>
</dbReference>
<proteinExistence type="predicted"/>
<feature type="region of interest" description="Disordered" evidence="1">
    <location>
        <begin position="1"/>
        <end position="39"/>
    </location>
</feature>
<dbReference type="Proteomes" id="UP001596056">
    <property type="component" value="Unassembled WGS sequence"/>
</dbReference>
<organism evidence="2 3">
    <name type="scientific">Rubellimicrobium aerolatum</name>
    <dbReference type="NCBI Taxonomy" id="490979"/>
    <lineage>
        <taxon>Bacteria</taxon>
        <taxon>Pseudomonadati</taxon>
        <taxon>Pseudomonadota</taxon>
        <taxon>Alphaproteobacteria</taxon>
        <taxon>Rhodobacterales</taxon>
        <taxon>Roseobacteraceae</taxon>
        <taxon>Rubellimicrobium</taxon>
    </lineage>
</organism>
<reference evidence="3" key="1">
    <citation type="journal article" date="2019" name="Int. J. Syst. Evol. Microbiol.">
        <title>The Global Catalogue of Microorganisms (GCM) 10K type strain sequencing project: providing services to taxonomists for standard genome sequencing and annotation.</title>
        <authorList>
            <consortium name="The Broad Institute Genomics Platform"/>
            <consortium name="The Broad Institute Genome Sequencing Center for Infectious Disease"/>
            <person name="Wu L."/>
            <person name="Ma J."/>
        </authorList>
    </citation>
    <scope>NUCLEOTIDE SEQUENCE [LARGE SCALE GENOMIC DNA]</scope>
    <source>
        <strain evidence="3">KACC 11588</strain>
    </source>
</reference>
<accession>A0ABW0S8K2</accession>
<evidence type="ECO:0000313" key="3">
    <source>
        <dbReference type="Proteomes" id="UP001596056"/>
    </source>
</evidence>